<dbReference type="VEuPathDB" id="CryptoDB:Vbra_19002"/>
<dbReference type="InterPro" id="IPR011009">
    <property type="entry name" value="Kinase-like_dom_sf"/>
</dbReference>
<keyword evidence="3" id="KW-1185">Reference proteome</keyword>
<dbReference type="InterPro" id="IPR000719">
    <property type="entry name" value="Prot_kinase_dom"/>
</dbReference>
<evidence type="ECO:0000259" key="1">
    <source>
        <dbReference type="PROSITE" id="PS50011"/>
    </source>
</evidence>
<dbReference type="GO" id="GO:0005524">
    <property type="term" value="F:ATP binding"/>
    <property type="evidence" value="ECO:0007669"/>
    <property type="project" value="InterPro"/>
</dbReference>
<accession>A0A0G4GXQ6</accession>
<dbReference type="GO" id="GO:0004672">
    <property type="term" value="F:protein kinase activity"/>
    <property type="evidence" value="ECO:0007669"/>
    <property type="project" value="InterPro"/>
</dbReference>
<feature type="domain" description="Protein kinase" evidence="1">
    <location>
        <begin position="1"/>
        <end position="188"/>
    </location>
</feature>
<dbReference type="Gene3D" id="1.10.510.10">
    <property type="entry name" value="Transferase(Phosphotransferase) domain 1"/>
    <property type="match status" value="1"/>
</dbReference>
<dbReference type="Proteomes" id="UP000041254">
    <property type="component" value="Unassembled WGS sequence"/>
</dbReference>
<dbReference type="PROSITE" id="PS50011">
    <property type="entry name" value="PROTEIN_KINASE_DOM"/>
    <property type="match status" value="1"/>
</dbReference>
<evidence type="ECO:0000313" key="3">
    <source>
        <dbReference type="Proteomes" id="UP000041254"/>
    </source>
</evidence>
<dbReference type="Gene3D" id="3.30.200.20">
    <property type="entry name" value="Phosphorylase Kinase, domain 1"/>
    <property type="match status" value="1"/>
</dbReference>
<proteinExistence type="predicted"/>
<dbReference type="InterPro" id="IPR008271">
    <property type="entry name" value="Ser/Thr_kinase_AS"/>
</dbReference>
<dbReference type="InParanoid" id="A0A0G4GXQ6"/>
<dbReference type="EMBL" id="CDMY01000869">
    <property type="protein sequence ID" value="CEM35909.1"/>
    <property type="molecule type" value="Genomic_DNA"/>
</dbReference>
<dbReference type="PhylomeDB" id="A0A0G4GXQ6"/>
<evidence type="ECO:0000313" key="2">
    <source>
        <dbReference type="EMBL" id="CEM35909.1"/>
    </source>
</evidence>
<protein>
    <recommendedName>
        <fullName evidence="1">Protein kinase domain-containing protein</fullName>
    </recommendedName>
</protein>
<name>A0A0G4GXQ6_VITBC</name>
<dbReference type="AlphaFoldDB" id="A0A0G4GXQ6"/>
<organism evidence="2 3">
    <name type="scientific">Vitrella brassicaformis (strain CCMP3155)</name>
    <dbReference type="NCBI Taxonomy" id="1169540"/>
    <lineage>
        <taxon>Eukaryota</taxon>
        <taxon>Sar</taxon>
        <taxon>Alveolata</taxon>
        <taxon>Colpodellida</taxon>
        <taxon>Vitrellaceae</taxon>
        <taxon>Vitrella</taxon>
    </lineage>
</organism>
<sequence length="188" mass="20497">MLPFGMGTWSGSKVYQADRMLRTAGTSATNEHTHGQGPSAATKVLKELPKRSSDMAMAIGSENIVNVNLLVEARHKNQKSMFFEMDYFDQDAAGFLEQHWGKGGSTVMLEEEAIKEMTFPVVVTLRDLFHSGFVSHGDLKLTNFLIEQREDGTVPVMKLIGARTAAAAAAGEIAAAWLDADPPKKDPD</sequence>
<reference evidence="2 3" key="1">
    <citation type="submission" date="2014-11" db="EMBL/GenBank/DDBJ databases">
        <authorList>
            <person name="Zhu J."/>
            <person name="Qi W."/>
            <person name="Song R."/>
        </authorList>
    </citation>
    <scope>NUCLEOTIDE SEQUENCE [LARGE SCALE GENOMIC DNA]</scope>
</reference>
<dbReference type="PROSITE" id="PS00108">
    <property type="entry name" value="PROTEIN_KINASE_ST"/>
    <property type="match status" value="1"/>
</dbReference>
<dbReference type="SUPFAM" id="SSF56112">
    <property type="entry name" value="Protein kinase-like (PK-like)"/>
    <property type="match status" value="1"/>
</dbReference>
<gene>
    <name evidence="2" type="ORF">Vbra_19002</name>
</gene>